<name>E0XS01_9RHOB</name>
<dbReference type="Pfam" id="PF05013">
    <property type="entry name" value="FGase"/>
    <property type="match status" value="1"/>
</dbReference>
<sequence>MKYGSLETKSYRLIEPEALLSGIVIASPHSGRNYLSSVKEQSILDPITLRSSEDAFVDELMDFAPALGIPLICSEIPRAFVDLNRARDELDPAIIEGIKPNRQNPRVISGLGVIPRVVANGKEIYSGKLSKEAAIERLENFWDPYHSKLAELLDRARQQFGYSILIDTHSMPHEAILNASSSFRTSQIVLGDRYGATCAPEIINDLIKLISKNGLRASRNIPFSGAYIVQKYGSPGLNRHAIQLEIDRSIYMDERKIQKLEKFHKLKKKLQNIIRDFSQIHTCLTSIAAE</sequence>
<proteinExistence type="predicted"/>
<dbReference type="InterPro" id="IPR007709">
    <property type="entry name" value="N-FG_amidohydro"/>
</dbReference>
<evidence type="ECO:0000313" key="1">
    <source>
        <dbReference type="EMBL" id="ADI17192.1"/>
    </source>
</evidence>
<dbReference type="GO" id="GO:0016787">
    <property type="term" value="F:hydrolase activity"/>
    <property type="evidence" value="ECO:0007669"/>
    <property type="project" value="UniProtKB-KW"/>
</dbReference>
<reference evidence="1" key="1">
    <citation type="journal article" date="2011" name="Environ. Microbiol.">
        <title>Time-series analyses of Monterey Bay coastal microbial picoplankton using a 'genome proxy' microarray.</title>
        <authorList>
            <person name="Rich V.I."/>
            <person name="Pham V.D."/>
            <person name="Eppley J."/>
            <person name="Shi Y."/>
            <person name="DeLong E.F."/>
        </authorList>
    </citation>
    <scope>NUCLEOTIDE SEQUENCE</scope>
</reference>
<dbReference type="EMBL" id="GU474856">
    <property type="protein sequence ID" value="ADI17192.1"/>
    <property type="molecule type" value="Genomic_DNA"/>
</dbReference>
<dbReference type="AlphaFoldDB" id="E0XS01"/>
<dbReference type="Gene3D" id="3.40.630.40">
    <property type="entry name" value="Zn-dependent exopeptidases"/>
    <property type="match status" value="1"/>
</dbReference>
<keyword evidence="1" id="KW-0378">Hydrolase</keyword>
<organism evidence="1">
    <name type="scientific">uncultured Rhodobacterales bacterium HF0070_10D05</name>
    <dbReference type="NCBI Taxonomy" id="710784"/>
    <lineage>
        <taxon>Bacteria</taxon>
        <taxon>Pseudomonadati</taxon>
        <taxon>Pseudomonadota</taxon>
        <taxon>Alphaproteobacteria</taxon>
        <taxon>Rhodobacterales</taxon>
        <taxon>environmental samples</taxon>
    </lineage>
</organism>
<protein>
    <submittedName>
        <fullName evidence="1">N-formylglutamate amidohydrolase</fullName>
    </submittedName>
</protein>
<dbReference type="SUPFAM" id="SSF53187">
    <property type="entry name" value="Zn-dependent exopeptidases"/>
    <property type="match status" value="1"/>
</dbReference>
<accession>E0XS01</accession>